<dbReference type="RefSeq" id="WP_143084610.1">
    <property type="nucleotide sequence ID" value="NZ_FOLD01000019.1"/>
</dbReference>
<keyword evidence="3" id="KW-1185">Reference proteome</keyword>
<feature type="chain" id="PRO_5011612123" description="LTXXQ motif family protein" evidence="1">
    <location>
        <begin position="24"/>
        <end position="155"/>
    </location>
</feature>
<evidence type="ECO:0000313" key="2">
    <source>
        <dbReference type="EMBL" id="SFD21442.1"/>
    </source>
</evidence>
<dbReference type="STRING" id="1164594.SAMN05216204_11938"/>
<evidence type="ECO:0000256" key="1">
    <source>
        <dbReference type="SAM" id="SignalP"/>
    </source>
</evidence>
<evidence type="ECO:0000313" key="3">
    <source>
        <dbReference type="Proteomes" id="UP000198639"/>
    </source>
</evidence>
<gene>
    <name evidence="2" type="ORF">SAMN05216204_11938</name>
</gene>
<proteinExistence type="predicted"/>
<dbReference type="EMBL" id="FOLD01000019">
    <property type="protein sequence ID" value="SFD21442.1"/>
    <property type="molecule type" value="Genomic_DNA"/>
</dbReference>
<organism evidence="2 3">
    <name type="scientific">Massilia yuzhufengensis</name>
    <dbReference type="NCBI Taxonomy" id="1164594"/>
    <lineage>
        <taxon>Bacteria</taxon>
        <taxon>Pseudomonadati</taxon>
        <taxon>Pseudomonadota</taxon>
        <taxon>Betaproteobacteria</taxon>
        <taxon>Burkholderiales</taxon>
        <taxon>Oxalobacteraceae</taxon>
        <taxon>Telluria group</taxon>
        <taxon>Massilia</taxon>
    </lineage>
</organism>
<keyword evidence="1" id="KW-0732">Signal</keyword>
<dbReference type="Proteomes" id="UP000198639">
    <property type="component" value="Unassembled WGS sequence"/>
</dbReference>
<protein>
    <recommendedName>
        <fullName evidence="4">LTXXQ motif family protein</fullName>
    </recommendedName>
</protein>
<dbReference type="OrthoDB" id="9948981at2"/>
<reference evidence="3" key="1">
    <citation type="submission" date="2016-10" db="EMBL/GenBank/DDBJ databases">
        <authorList>
            <person name="Varghese N."/>
            <person name="Submissions S."/>
        </authorList>
    </citation>
    <scope>NUCLEOTIDE SEQUENCE [LARGE SCALE GENOMIC DNA]</scope>
    <source>
        <strain evidence="3">CGMCC 1.12041</strain>
    </source>
</reference>
<dbReference type="AlphaFoldDB" id="A0A1I1QHG3"/>
<sequence>MLKTTLVFLVILALARPASGQSAADCPPARANVEAVAQTKALLASVSAAMDQQQASLEAGMRAAAARARWSEQERAAFFRALLRSKPNADFERKIGKLTQELRGLLNASQRGDIKGPEAECRHGARLRARVGQLKSVYEQQSTYLTGQLGKVTAP</sequence>
<name>A0A1I1QHG3_9BURK</name>
<accession>A0A1I1QHG3</accession>
<evidence type="ECO:0008006" key="4">
    <source>
        <dbReference type="Google" id="ProtNLM"/>
    </source>
</evidence>
<feature type="signal peptide" evidence="1">
    <location>
        <begin position="1"/>
        <end position="23"/>
    </location>
</feature>